<dbReference type="AlphaFoldDB" id="A0AAD6JW78"/>
<dbReference type="Proteomes" id="UP001162972">
    <property type="component" value="Chromosome 5"/>
</dbReference>
<keyword evidence="1" id="KW-0472">Membrane</keyword>
<keyword evidence="3" id="KW-1185">Reference proteome</keyword>
<keyword evidence="1" id="KW-1133">Transmembrane helix</keyword>
<evidence type="ECO:0000256" key="1">
    <source>
        <dbReference type="SAM" id="Phobius"/>
    </source>
</evidence>
<dbReference type="EMBL" id="JAPFFJ010000013">
    <property type="protein sequence ID" value="KAJ6412433.1"/>
    <property type="molecule type" value="Genomic_DNA"/>
</dbReference>
<evidence type="ECO:0000313" key="2">
    <source>
        <dbReference type="EMBL" id="KAJ6412433.1"/>
    </source>
</evidence>
<keyword evidence="1" id="KW-0812">Transmembrane</keyword>
<gene>
    <name evidence="2" type="ORF">OIU84_005479</name>
</gene>
<feature type="transmembrane region" description="Helical" evidence="1">
    <location>
        <begin position="23"/>
        <end position="41"/>
    </location>
</feature>
<reference evidence="2 3" key="1">
    <citation type="journal article" date="2023" name="Int. J. Mol. Sci.">
        <title>De Novo Assembly and Annotation of 11 Diverse Shrub Willow (Salix) Genomes Reveals Novel Gene Organization in Sex-Linked Regions.</title>
        <authorList>
            <person name="Hyden B."/>
            <person name="Feng K."/>
            <person name="Yates T.B."/>
            <person name="Jawdy S."/>
            <person name="Cereghino C."/>
            <person name="Smart L.B."/>
            <person name="Muchero W."/>
        </authorList>
    </citation>
    <scope>NUCLEOTIDE SEQUENCE [LARGE SCALE GENOMIC DNA]</scope>
    <source>
        <tissue evidence="2">Shoot tip</tissue>
    </source>
</reference>
<protein>
    <submittedName>
        <fullName evidence="2">Uncharacterized protein</fullName>
    </submittedName>
</protein>
<comment type="caution">
    <text evidence="2">The sequence shown here is derived from an EMBL/GenBank/DDBJ whole genome shotgun (WGS) entry which is preliminary data.</text>
</comment>
<dbReference type="PANTHER" id="PTHR36332">
    <property type="entry name" value="STRESS RESPONSE PROTEIN"/>
    <property type="match status" value="1"/>
</dbReference>
<accession>A0AAD6JW78</accession>
<evidence type="ECO:0000313" key="3">
    <source>
        <dbReference type="Proteomes" id="UP001162972"/>
    </source>
</evidence>
<organism evidence="2 3">
    <name type="scientific">Salix udensis</name>
    <dbReference type="NCBI Taxonomy" id="889485"/>
    <lineage>
        <taxon>Eukaryota</taxon>
        <taxon>Viridiplantae</taxon>
        <taxon>Streptophyta</taxon>
        <taxon>Embryophyta</taxon>
        <taxon>Tracheophyta</taxon>
        <taxon>Spermatophyta</taxon>
        <taxon>Magnoliopsida</taxon>
        <taxon>eudicotyledons</taxon>
        <taxon>Gunneridae</taxon>
        <taxon>Pentapetalae</taxon>
        <taxon>rosids</taxon>
        <taxon>fabids</taxon>
        <taxon>Malpighiales</taxon>
        <taxon>Salicaceae</taxon>
        <taxon>Saliceae</taxon>
        <taxon>Salix</taxon>
    </lineage>
</organism>
<sequence length="106" mass="12742">MNITLHNRFYFRLICMELKTLKVGYFALVFHYLIKFCFRLWRHARSEKLMKENRLKRHARSEKLMKENRLKVMLNSDGEIENMDEETHAERHARTVALAQVASSSN</sequence>
<proteinExistence type="predicted"/>
<dbReference type="PANTHER" id="PTHR36332:SF1">
    <property type="entry name" value="STRESS RESPONSE PROTEIN"/>
    <property type="match status" value="1"/>
</dbReference>
<name>A0AAD6JW78_9ROSI</name>